<sequence length="96" mass="10500">MHLIGIFTISIGNEQRSGRTWGTTYTPVQHEAADSELAPTPLAMPCLVPRHGGVISVDIHNVVSKKTFMQDGHNSEDPQQGAADMTVFVQNLLQQM</sequence>
<keyword evidence="2" id="KW-1185">Reference proteome</keyword>
<organism evidence="1 2">
    <name type="scientific">Thalictrum thalictroides</name>
    <name type="common">Rue-anemone</name>
    <name type="synonym">Anemone thalictroides</name>
    <dbReference type="NCBI Taxonomy" id="46969"/>
    <lineage>
        <taxon>Eukaryota</taxon>
        <taxon>Viridiplantae</taxon>
        <taxon>Streptophyta</taxon>
        <taxon>Embryophyta</taxon>
        <taxon>Tracheophyta</taxon>
        <taxon>Spermatophyta</taxon>
        <taxon>Magnoliopsida</taxon>
        <taxon>Ranunculales</taxon>
        <taxon>Ranunculaceae</taxon>
        <taxon>Thalictroideae</taxon>
        <taxon>Thalictrum</taxon>
    </lineage>
</organism>
<dbReference type="OrthoDB" id="1742505at2759"/>
<gene>
    <name evidence="1" type="ORF">FRX31_032831</name>
</gene>
<dbReference type="Proteomes" id="UP000554482">
    <property type="component" value="Unassembled WGS sequence"/>
</dbReference>
<feature type="non-terminal residue" evidence="1">
    <location>
        <position position="1"/>
    </location>
</feature>
<protein>
    <submittedName>
        <fullName evidence="1">Uncharacterized protein</fullName>
    </submittedName>
</protein>
<evidence type="ECO:0000313" key="2">
    <source>
        <dbReference type="Proteomes" id="UP000554482"/>
    </source>
</evidence>
<reference evidence="1 2" key="1">
    <citation type="submission" date="2020-06" db="EMBL/GenBank/DDBJ databases">
        <title>Transcriptomic and genomic resources for Thalictrum thalictroides and T. hernandezii: Facilitating candidate gene discovery in an emerging model plant lineage.</title>
        <authorList>
            <person name="Arias T."/>
            <person name="Riano-Pachon D.M."/>
            <person name="Di Stilio V.S."/>
        </authorList>
    </citation>
    <scope>NUCLEOTIDE SEQUENCE [LARGE SCALE GENOMIC DNA]</scope>
    <source>
        <strain evidence="2">cv. WT478/WT964</strain>
        <tissue evidence="1">Leaves</tissue>
    </source>
</reference>
<dbReference type="EMBL" id="JABWDY010041201">
    <property type="protein sequence ID" value="KAF5177582.1"/>
    <property type="molecule type" value="Genomic_DNA"/>
</dbReference>
<name>A0A7J6UZF7_THATH</name>
<accession>A0A7J6UZF7</accession>
<dbReference type="AlphaFoldDB" id="A0A7J6UZF7"/>
<comment type="caution">
    <text evidence="1">The sequence shown here is derived from an EMBL/GenBank/DDBJ whole genome shotgun (WGS) entry which is preliminary data.</text>
</comment>
<evidence type="ECO:0000313" key="1">
    <source>
        <dbReference type="EMBL" id="KAF5177582.1"/>
    </source>
</evidence>
<proteinExistence type="predicted"/>